<reference evidence="3 4" key="1">
    <citation type="submission" date="2018-02" db="EMBL/GenBank/DDBJ databases">
        <title>Comparative genomes isolates from brazilian mangrove.</title>
        <authorList>
            <person name="Araujo J.E."/>
            <person name="Taketani R.G."/>
            <person name="Silva M.C.P."/>
            <person name="Loureco M.V."/>
            <person name="Andreote F.D."/>
        </authorList>
    </citation>
    <scope>NUCLEOTIDE SEQUENCE [LARGE SCALE GENOMIC DNA]</scope>
    <source>
        <strain evidence="3 4">Nap-Phe MGV</strain>
    </source>
</reference>
<dbReference type="PROSITE" id="PS51318">
    <property type="entry name" value="TAT"/>
    <property type="match status" value="1"/>
</dbReference>
<dbReference type="GO" id="GO:0016831">
    <property type="term" value="F:carboxy-lyase activity"/>
    <property type="evidence" value="ECO:0007669"/>
    <property type="project" value="InterPro"/>
</dbReference>
<keyword evidence="3" id="KW-0378">Hydrolase</keyword>
<dbReference type="GO" id="GO:0019748">
    <property type="term" value="P:secondary metabolic process"/>
    <property type="evidence" value="ECO:0007669"/>
    <property type="project" value="TreeGrafter"/>
</dbReference>
<dbReference type="Pfam" id="PF04909">
    <property type="entry name" value="Amidohydro_2"/>
    <property type="match status" value="1"/>
</dbReference>
<feature type="domain" description="Amidohydrolase-related" evidence="2">
    <location>
        <begin position="63"/>
        <end position="264"/>
    </location>
</feature>
<evidence type="ECO:0000313" key="3">
    <source>
        <dbReference type="EMBL" id="PQO43526.1"/>
    </source>
</evidence>
<dbReference type="InterPro" id="IPR006680">
    <property type="entry name" value="Amidohydro-rel"/>
</dbReference>
<dbReference type="GO" id="GO:0005737">
    <property type="term" value="C:cytoplasm"/>
    <property type="evidence" value="ECO:0007669"/>
    <property type="project" value="TreeGrafter"/>
</dbReference>
<name>A0A2S8GGD4_9BACT</name>
<comment type="caution">
    <text evidence="3">The sequence shown here is derived from an EMBL/GenBank/DDBJ whole genome shotgun (WGS) entry which is preliminary data.</text>
</comment>
<dbReference type="Proteomes" id="UP000237819">
    <property type="component" value="Unassembled WGS sequence"/>
</dbReference>
<dbReference type="PANTHER" id="PTHR21240:SF28">
    <property type="entry name" value="ISO-OROTATE DECARBOXYLASE (EUROFUNG)"/>
    <property type="match status" value="1"/>
</dbReference>
<accession>A0A2S8GGD4</accession>
<proteinExistence type="predicted"/>
<dbReference type="InterPro" id="IPR032465">
    <property type="entry name" value="ACMSD"/>
</dbReference>
<evidence type="ECO:0000313" key="4">
    <source>
        <dbReference type="Proteomes" id="UP000237819"/>
    </source>
</evidence>
<dbReference type="SUPFAM" id="SSF51556">
    <property type="entry name" value="Metallo-dependent hydrolases"/>
    <property type="match status" value="1"/>
</dbReference>
<keyword evidence="1" id="KW-0456">Lyase</keyword>
<evidence type="ECO:0000256" key="1">
    <source>
        <dbReference type="ARBA" id="ARBA00023239"/>
    </source>
</evidence>
<sequence>MTHQSTKVARRNFLALSAAGISAGGMPSREALAETESSIEPTSPFVDVNVYVSRWPFRRLRNDAPAALVALLRRQGVTQAWTGSFDGVFHKDIGAVNRRLVETCRKHGDGLLAPFGSINPLLPRWQAELRRCAEQYQMPGVRLHPAYHGYDLKNPRFAELLSAAAERGLIVQLCGWLEDPRTQHPQMRVPTVDLTPLTELAAAHSDLKLVLINGVNLVGGKAQAELLALPNVYSDIAQLEATEGVAKLLKVMPAERILFGSYSPMFYFDAARLKLIESLLTAEQEQAIRFATAQSLLPA</sequence>
<evidence type="ECO:0000259" key="2">
    <source>
        <dbReference type="Pfam" id="PF04909"/>
    </source>
</evidence>
<dbReference type="InterPro" id="IPR032466">
    <property type="entry name" value="Metal_Hydrolase"/>
</dbReference>
<dbReference type="RefSeq" id="WP_105337812.1">
    <property type="nucleotide sequence ID" value="NZ_PUHZ01000023.1"/>
</dbReference>
<dbReference type="InterPro" id="IPR006311">
    <property type="entry name" value="TAT_signal"/>
</dbReference>
<dbReference type="EMBL" id="PUHZ01000023">
    <property type="protein sequence ID" value="PQO43526.1"/>
    <property type="molecule type" value="Genomic_DNA"/>
</dbReference>
<organism evidence="3 4">
    <name type="scientific">Blastopirellula marina</name>
    <dbReference type="NCBI Taxonomy" id="124"/>
    <lineage>
        <taxon>Bacteria</taxon>
        <taxon>Pseudomonadati</taxon>
        <taxon>Planctomycetota</taxon>
        <taxon>Planctomycetia</taxon>
        <taxon>Pirellulales</taxon>
        <taxon>Pirellulaceae</taxon>
        <taxon>Blastopirellula</taxon>
    </lineage>
</organism>
<protein>
    <submittedName>
        <fullName evidence="3">Metal-dependent hydrolase</fullName>
    </submittedName>
</protein>
<dbReference type="GO" id="GO:0016787">
    <property type="term" value="F:hydrolase activity"/>
    <property type="evidence" value="ECO:0007669"/>
    <property type="project" value="UniProtKB-KW"/>
</dbReference>
<dbReference type="PANTHER" id="PTHR21240">
    <property type="entry name" value="2-AMINO-3-CARBOXYLMUCONATE-6-SEMIALDEHYDE DECARBOXYLASE"/>
    <property type="match status" value="1"/>
</dbReference>
<dbReference type="OrthoDB" id="265149at2"/>
<dbReference type="Gene3D" id="3.20.20.140">
    <property type="entry name" value="Metal-dependent hydrolases"/>
    <property type="match status" value="1"/>
</dbReference>
<gene>
    <name evidence="3" type="ORF">C5Y93_23015</name>
</gene>
<dbReference type="AlphaFoldDB" id="A0A2S8GGD4"/>